<name>A0ABX5LQ46_9BACT</name>
<dbReference type="InterPro" id="IPR014550">
    <property type="entry name" value="UCP028704_OpgC"/>
</dbReference>
<feature type="transmembrane region" description="Helical" evidence="1">
    <location>
        <begin position="164"/>
        <end position="188"/>
    </location>
</feature>
<feature type="transmembrane region" description="Helical" evidence="1">
    <location>
        <begin position="13"/>
        <end position="38"/>
    </location>
</feature>
<keyword evidence="3" id="KW-1185">Reference proteome</keyword>
<comment type="caution">
    <text evidence="2">The sequence shown here is derived from an EMBL/GenBank/DDBJ whole genome shotgun (WGS) entry which is preliminary data.</text>
</comment>
<keyword evidence="1" id="KW-0472">Membrane</keyword>
<evidence type="ECO:0008006" key="4">
    <source>
        <dbReference type="Google" id="ProtNLM"/>
    </source>
</evidence>
<dbReference type="EMBL" id="QGHD01000005">
    <property type="protein sequence ID" value="PWL03485.1"/>
    <property type="molecule type" value="Genomic_DNA"/>
</dbReference>
<proteinExistence type="predicted"/>
<gene>
    <name evidence="2" type="ORF">B0H50_10527</name>
</gene>
<dbReference type="Proteomes" id="UP000245523">
    <property type="component" value="Unassembled WGS sequence"/>
</dbReference>
<keyword evidence="1" id="KW-0812">Transmembrane</keyword>
<feature type="transmembrane region" description="Helical" evidence="1">
    <location>
        <begin position="108"/>
        <end position="126"/>
    </location>
</feature>
<evidence type="ECO:0000313" key="2">
    <source>
        <dbReference type="EMBL" id="PWL03485.1"/>
    </source>
</evidence>
<protein>
    <recommendedName>
        <fullName evidence="4">Acyltransferase 3 domain-containing protein</fullName>
    </recommendedName>
</protein>
<dbReference type="PANTHER" id="PTHR38592:SF3">
    <property type="entry name" value="BLL4819 PROTEIN"/>
    <property type="match status" value="1"/>
</dbReference>
<accession>A0ABX5LQ46</accession>
<evidence type="ECO:0000256" key="1">
    <source>
        <dbReference type="SAM" id="Phobius"/>
    </source>
</evidence>
<sequence length="332" mass="38298">MTLDHFSSPISHVLYQCFGFFSAAEGFFFLSGFVGMLATISKTARGETTRWMQKRAFRIWIYHIVSLLFLVSAALFFFPRIQHFFVALYAHPFLGAGLSAVLVHTPEWLDVLPLYVILLALASFIFPRMLRGHFLQTWAISFALWILAQFHLREFILQIFPDWIYPGFFDFFAWQFVYMTGASAAILWKKMNILSSENSFLDRAFFVALPFCIFCFCLRHFIDSPILQPSEFLIAKDHVGLLRFANFLAFVCVISFLVRHKPALLDFGFCRILGRHSLEVYSLHTIGVYLWIATPAAIQYHLPFNVLAPIFCCCILVGVAALLERQNKSRHK</sequence>
<feature type="transmembrane region" description="Helical" evidence="1">
    <location>
        <begin position="304"/>
        <end position="323"/>
    </location>
</feature>
<feature type="transmembrane region" description="Helical" evidence="1">
    <location>
        <begin position="59"/>
        <end position="78"/>
    </location>
</feature>
<keyword evidence="1" id="KW-1133">Transmembrane helix</keyword>
<evidence type="ECO:0000313" key="3">
    <source>
        <dbReference type="Proteomes" id="UP000245523"/>
    </source>
</evidence>
<feature type="transmembrane region" description="Helical" evidence="1">
    <location>
        <begin position="241"/>
        <end position="258"/>
    </location>
</feature>
<feature type="transmembrane region" description="Helical" evidence="1">
    <location>
        <begin position="133"/>
        <end position="152"/>
    </location>
</feature>
<reference evidence="2 3" key="1">
    <citation type="submission" date="2018-05" db="EMBL/GenBank/DDBJ databases">
        <title>Animal gut microbial communities from fecal samples from Wisconsin, USA.</title>
        <authorList>
            <person name="Neumann A."/>
        </authorList>
    </citation>
    <scope>NUCLEOTIDE SEQUENCE [LARGE SCALE GENOMIC DNA]</scope>
    <source>
        <strain evidence="2 3">UWS4</strain>
    </source>
</reference>
<organism evidence="2 3">
    <name type="scientific">Hallerella porci</name>
    <dbReference type="NCBI Taxonomy" id="1945871"/>
    <lineage>
        <taxon>Bacteria</taxon>
        <taxon>Pseudomonadati</taxon>
        <taxon>Fibrobacterota</taxon>
        <taxon>Fibrobacteria</taxon>
        <taxon>Fibrobacterales</taxon>
        <taxon>Fibrobacteraceae</taxon>
        <taxon>Hallerella</taxon>
    </lineage>
</organism>
<feature type="transmembrane region" description="Helical" evidence="1">
    <location>
        <begin position="200"/>
        <end position="221"/>
    </location>
</feature>
<feature type="transmembrane region" description="Helical" evidence="1">
    <location>
        <begin position="278"/>
        <end position="298"/>
    </location>
</feature>
<dbReference type="PANTHER" id="PTHR38592">
    <property type="entry name" value="BLL4819 PROTEIN"/>
    <property type="match status" value="1"/>
</dbReference>
<dbReference type="Pfam" id="PF10129">
    <property type="entry name" value="OpgC_C"/>
    <property type="match status" value="1"/>
</dbReference>